<accession>A0A955L3K1</accession>
<protein>
    <submittedName>
        <fullName evidence="1">Uncharacterized protein</fullName>
    </submittedName>
</protein>
<evidence type="ECO:0000313" key="2">
    <source>
        <dbReference type="Proteomes" id="UP000782843"/>
    </source>
</evidence>
<reference evidence="1" key="2">
    <citation type="journal article" date="2021" name="Microbiome">
        <title>Successional dynamics and alternative stable states in a saline activated sludge microbial community over 9 years.</title>
        <authorList>
            <person name="Wang Y."/>
            <person name="Ye J."/>
            <person name="Ju F."/>
            <person name="Liu L."/>
            <person name="Boyd J.A."/>
            <person name="Deng Y."/>
            <person name="Parks D.H."/>
            <person name="Jiang X."/>
            <person name="Yin X."/>
            <person name="Woodcroft B.J."/>
            <person name="Tyson G.W."/>
            <person name="Hugenholtz P."/>
            <person name="Polz M.F."/>
            <person name="Zhang T."/>
        </authorList>
    </citation>
    <scope>NUCLEOTIDE SEQUENCE</scope>
    <source>
        <strain evidence="1">HKST-UBA10</strain>
    </source>
</reference>
<organism evidence="1 2">
    <name type="scientific">Candidatus Dojkabacteria bacterium</name>
    <dbReference type="NCBI Taxonomy" id="2099670"/>
    <lineage>
        <taxon>Bacteria</taxon>
        <taxon>Candidatus Dojkabacteria</taxon>
    </lineage>
</organism>
<dbReference type="EMBL" id="JAGQLG010000091">
    <property type="protein sequence ID" value="MCA9382251.1"/>
    <property type="molecule type" value="Genomic_DNA"/>
</dbReference>
<reference evidence="1" key="1">
    <citation type="submission" date="2020-04" db="EMBL/GenBank/DDBJ databases">
        <authorList>
            <person name="Zhang T."/>
        </authorList>
    </citation>
    <scope>NUCLEOTIDE SEQUENCE</scope>
    <source>
        <strain evidence="1">HKST-UBA10</strain>
    </source>
</reference>
<proteinExistence type="predicted"/>
<gene>
    <name evidence="1" type="ORF">KC660_02475</name>
</gene>
<dbReference type="AlphaFoldDB" id="A0A955L3K1"/>
<evidence type="ECO:0000313" key="1">
    <source>
        <dbReference type="EMBL" id="MCA9382251.1"/>
    </source>
</evidence>
<name>A0A955L3K1_9BACT</name>
<sequence>MVMLDGPTANINSVNLASPDLCLHQIVDAYNTEPSQVVTRYDAAVGVLMNISGRVIDGGVFATTQDWVANSFRIVCPASSKDRPGYLLAEVRDDGVAAYFAQFQEWRQPPNLRTAKNTLRTIVSQLRSVGAISNLNQQIRSVDVVATTLVDLPLEFGTAIMALSNRINLMYSMGSVIVNHSEKVCN</sequence>
<dbReference type="Proteomes" id="UP000782843">
    <property type="component" value="Unassembled WGS sequence"/>
</dbReference>
<comment type="caution">
    <text evidence="1">The sequence shown here is derived from an EMBL/GenBank/DDBJ whole genome shotgun (WGS) entry which is preliminary data.</text>
</comment>